<proteinExistence type="inferred from homology"/>
<dbReference type="InterPro" id="IPR001765">
    <property type="entry name" value="Carbonic_anhydrase"/>
</dbReference>
<protein>
    <submittedName>
        <fullName evidence="2">Carbonic anhydrase</fullName>
    </submittedName>
</protein>
<comment type="caution">
    <text evidence="2">The sequence shown here is derived from an EMBL/GenBank/DDBJ whole genome shotgun (WGS) entry which is preliminary data.</text>
</comment>
<dbReference type="PANTHER" id="PTHR11002:SF79">
    <property type="entry name" value="CARBONIC ANHYDRASE 2"/>
    <property type="match status" value="1"/>
</dbReference>
<reference evidence="2" key="1">
    <citation type="submission" date="2023-06" db="EMBL/GenBank/DDBJ databases">
        <authorList>
            <person name="Jiang Y."/>
            <person name="Liu Q."/>
        </authorList>
    </citation>
    <scope>NUCLEOTIDE SEQUENCE</scope>
    <source>
        <strain evidence="2">CGMCC 1.12090</strain>
    </source>
</reference>
<gene>
    <name evidence="2" type="ORF">Q2T77_18030</name>
</gene>
<dbReference type="Gene3D" id="3.40.1050.10">
    <property type="entry name" value="Carbonic anhydrase"/>
    <property type="match status" value="1"/>
</dbReference>
<dbReference type="Pfam" id="PF00484">
    <property type="entry name" value="Pro_CA"/>
    <property type="match status" value="1"/>
</dbReference>
<evidence type="ECO:0000313" key="3">
    <source>
        <dbReference type="Proteomes" id="UP001169027"/>
    </source>
</evidence>
<evidence type="ECO:0000313" key="2">
    <source>
        <dbReference type="EMBL" id="MDO1534189.1"/>
    </source>
</evidence>
<comment type="similarity">
    <text evidence="1">Belongs to the beta-class carbonic anhydrase family.</text>
</comment>
<sequence length="290" mass="30697">MRQVEITYRYDADNTVSRPRPSDADEACRRLDEGNQAFATLFDSLVSGSGMARRVIAVDSRDLGILPGDHGPPKQRPYAAVLGCSDARVPIELIFNEGPNDLFVVRVAGNGLGGEVLGSLRYAADHLGDSLKLVVVLGHSGCGAVSAAVDAFLQPATYISLAPDHSLRAILDRLLIVVHASATRIQAILGSEVTRRPGYRDALIEASVVLNAALTAYTVQKELGGVGQGDLQATYGVYLLSTRQIWAPRGGSAECAGLARCPVDLADFAALADAVARSDRFTKLLEEGPA</sequence>
<organism evidence="2 3">
    <name type="scientific">Variovorax ginsengisoli</name>
    <dbReference type="NCBI Taxonomy" id="363844"/>
    <lineage>
        <taxon>Bacteria</taxon>
        <taxon>Pseudomonadati</taxon>
        <taxon>Pseudomonadota</taxon>
        <taxon>Betaproteobacteria</taxon>
        <taxon>Burkholderiales</taxon>
        <taxon>Comamonadaceae</taxon>
        <taxon>Variovorax</taxon>
    </lineage>
</organism>
<dbReference type="SUPFAM" id="SSF53056">
    <property type="entry name" value="beta-carbonic anhydrase, cab"/>
    <property type="match status" value="1"/>
</dbReference>
<name>A0ABT8S5J4_9BURK</name>
<dbReference type="Proteomes" id="UP001169027">
    <property type="component" value="Unassembled WGS sequence"/>
</dbReference>
<dbReference type="PANTHER" id="PTHR11002">
    <property type="entry name" value="CARBONIC ANHYDRASE"/>
    <property type="match status" value="1"/>
</dbReference>
<evidence type="ECO:0000256" key="1">
    <source>
        <dbReference type="ARBA" id="ARBA00006217"/>
    </source>
</evidence>
<dbReference type="RefSeq" id="WP_301811526.1">
    <property type="nucleotide sequence ID" value="NZ_JAUJZH010000012.1"/>
</dbReference>
<dbReference type="SMART" id="SM00947">
    <property type="entry name" value="Pro_CA"/>
    <property type="match status" value="1"/>
</dbReference>
<dbReference type="InterPro" id="IPR036874">
    <property type="entry name" value="Carbonic_anhydrase_sf"/>
</dbReference>
<keyword evidence="3" id="KW-1185">Reference proteome</keyword>
<accession>A0ABT8S5J4</accession>
<dbReference type="EMBL" id="JAUKVY010000012">
    <property type="protein sequence ID" value="MDO1534189.1"/>
    <property type="molecule type" value="Genomic_DNA"/>
</dbReference>